<evidence type="ECO:0000313" key="4">
    <source>
        <dbReference type="Proteomes" id="UP000028725"/>
    </source>
</evidence>
<feature type="region of interest" description="Disordered" evidence="1">
    <location>
        <begin position="115"/>
        <end position="167"/>
    </location>
</feature>
<feature type="signal peptide" evidence="2">
    <location>
        <begin position="1"/>
        <end position="22"/>
    </location>
</feature>
<evidence type="ECO:0000256" key="1">
    <source>
        <dbReference type="SAM" id="MobiDB-lite"/>
    </source>
</evidence>
<dbReference type="AlphaFoldDB" id="A0A085W3L8"/>
<feature type="chain" id="PRO_5001799488" description="Lipoprotein" evidence="2">
    <location>
        <begin position="23"/>
        <end position="167"/>
    </location>
</feature>
<accession>A0A085W3L8</accession>
<gene>
    <name evidence="3" type="ORF">DB31_3991</name>
</gene>
<feature type="compositionally biased region" description="Pro residues" evidence="1">
    <location>
        <begin position="151"/>
        <end position="167"/>
    </location>
</feature>
<comment type="caution">
    <text evidence="3">The sequence shown here is derived from an EMBL/GenBank/DDBJ whole genome shotgun (WGS) entry which is preliminary data.</text>
</comment>
<sequence>MSLRRASLSIVLVAVSLLSACALRPHYRDMVQPEGASKAADGQVLTMRVVNPATGQPIEGAKVIAGGGRTRLATTSDAQGRISVPVAKALLDENPLVEVVLPKGVQSYQFQVELPAESPPPAAPVAPAAPEENTGSTGSLAPSSPSAPDTPAVPPAPEAPASPNPGK</sequence>
<evidence type="ECO:0000313" key="3">
    <source>
        <dbReference type="EMBL" id="KFE62281.1"/>
    </source>
</evidence>
<keyword evidence="4" id="KW-1185">Reference proteome</keyword>
<name>A0A085W3L8_9BACT</name>
<organism evidence="3 4">
    <name type="scientific">Hyalangium minutum</name>
    <dbReference type="NCBI Taxonomy" id="394096"/>
    <lineage>
        <taxon>Bacteria</taxon>
        <taxon>Pseudomonadati</taxon>
        <taxon>Myxococcota</taxon>
        <taxon>Myxococcia</taxon>
        <taxon>Myxococcales</taxon>
        <taxon>Cystobacterineae</taxon>
        <taxon>Archangiaceae</taxon>
        <taxon>Hyalangium</taxon>
    </lineage>
</organism>
<dbReference type="RefSeq" id="WP_157232367.1">
    <property type="nucleotide sequence ID" value="NZ_JMCB01000022.1"/>
</dbReference>
<dbReference type="PROSITE" id="PS51257">
    <property type="entry name" value="PROKAR_LIPOPROTEIN"/>
    <property type="match status" value="1"/>
</dbReference>
<protein>
    <recommendedName>
        <fullName evidence="5">Lipoprotein</fullName>
    </recommendedName>
</protein>
<feature type="compositionally biased region" description="Low complexity" evidence="1">
    <location>
        <begin position="125"/>
        <end position="150"/>
    </location>
</feature>
<dbReference type="EMBL" id="JMCB01000022">
    <property type="protein sequence ID" value="KFE62281.1"/>
    <property type="molecule type" value="Genomic_DNA"/>
</dbReference>
<evidence type="ECO:0008006" key="5">
    <source>
        <dbReference type="Google" id="ProtNLM"/>
    </source>
</evidence>
<reference evidence="3 4" key="1">
    <citation type="submission" date="2014-04" db="EMBL/GenBank/DDBJ databases">
        <title>Genome assembly of Hyalangium minutum DSM 14724.</title>
        <authorList>
            <person name="Sharma G."/>
            <person name="Subramanian S."/>
        </authorList>
    </citation>
    <scope>NUCLEOTIDE SEQUENCE [LARGE SCALE GENOMIC DNA]</scope>
    <source>
        <strain evidence="3 4">DSM 14724</strain>
    </source>
</reference>
<keyword evidence="2" id="KW-0732">Signal</keyword>
<dbReference type="OrthoDB" id="5525081at2"/>
<proteinExistence type="predicted"/>
<dbReference type="Proteomes" id="UP000028725">
    <property type="component" value="Unassembled WGS sequence"/>
</dbReference>
<evidence type="ECO:0000256" key="2">
    <source>
        <dbReference type="SAM" id="SignalP"/>
    </source>
</evidence>